<dbReference type="InterPro" id="IPR051783">
    <property type="entry name" value="NAD(P)-dependent_oxidoreduct"/>
</dbReference>
<dbReference type="RefSeq" id="WP_344524436.1">
    <property type="nucleotide sequence ID" value="NZ_BAAAUG010000094.1"/>
</dbReference>
<dbReference type="InterPro" id="IPR036291">
    <property type="entry name" value="NAD(P)-bd_dom_sf"/>
</dbReference>
<dbReference type="PANTHER" id="PTHR48079:SF6">
    <property type="entry name" value="NAD(P)-BINDING DOMAIN-CONTAINING PROTEIN-RELATED"/>
    <property type="match status" value="1"/>
</dbReference>
<keyword evidence="3" id="KW-1185">Reference proteome</keyword>
<gene>
    <name evidence="2" type="ORF">GCM10010449_51660</name>
</gene>
<dbReference type="EMBL" id="BAAAUG010000094">
    <property type="protein sequence ID" value="GAA3123538.1"/>
    <property type="molecule type" value="Genomic_DNA"/>
</dbReference>
<dbReference type="PANTHER" id="PTHR48079">
    <property type="entry name" value="PROTEIN YEEZ"/>
    <property type="match status" value="1"/>
</dbReference>
<name>A0ABP6MRI1_9ACTN</name>
<evidence type="ECO:0000313" key="3">
    <source>
        <dbReference type="Proteomes" id="UP001501637"/>
    </source>
</evidence>
<dbReference type="Gene3D" id="3.40.50.720">
    <property type="entry name" value="NAD(P)-binding Rossmann-like Domain"/>
    <property type="match status" value="1"/>
</dbReference>
<evidence type="ECO:0000313" key="2">
    <source>
        <dbReference type="EMBL" id="GAA3123538.1"/>
    </source>
</evidence>
<dbReference type="SUPFAM" id="SSF51735">
    <property type="entry name" value="NAD(P)-binding Rossmann-fold domains"/>
    <property type="match status" value="1"/>
</dbReference>
<reference evidence="3" key="1">
    <citation type="journal article" date="2019" name="Int. J. Syst. Evol. Microbiol.">
        <title>The Global Catalogue of Microorganisms (GCM) 10K type strain sequencing project: providing services to taxonomists for standard genome sequencing and annotation.</title>
        <authorList>
            <consortium name="The Broad Institute Genomics Platform"/>
            <consortium name="The Broad Institute Genome Sequencing Center for Infectious Disease"/>
            <person name="Wu L."/>
            <person name="Ma J."/>
        </authorList>
    </citation>
    <scope>NUCLEOTIDE SEQUENCE [LARGE SCALE GENOMIC DNA]</scope>
    <source>
        <strain evidence="3">JCM 9092</strain>
    </source>
</reference>
<protein>
    <submittedName>
        <fullName evidence="2">NAD(P)-dependent oxidoreductase</fullName>
    </submittedName>
</protein>
<dbReference type="InterPro" id="IPR016040">
    <property type="entry name" value="NAD(P)-bd_dom"/>
</dbReference>
<accession>A0ABP6MRI1</accession>
<proteinExistence type="predicted"/>
<dbReference type="Proteomes" id="UP001501637">
    <property type="component" value="Unassembled WGS sequence"/>
</dbReference>
<sequence>MRVLLAGATGAIGRPLTRALIASGHHVLALSRSEESASAVRGLGAEPVRADALDRDELLGAVAGLRADGVIHQLTSLRKPRRTLDANDPSNLLRTRGTAHLLEAARALGARRFLTQSMVLGHGYADHGSRTFTEDDDFGVKQGNVADFIIDGLRSTEGQVFGSGHLDGIALRYGVFHGPGTWFDPTPGSRPTPVPRDGGGSVPWIHVDDAAAATVAALERGRGGEAYTVVEDLPATWGEVATATAAARGGRAPRLPSWLLRRMVPYLGVLMADTTLRASHAKAVRELGWRPAHHATEYGARPTRTP</sequence>
<dbReference type="Pfam" id="PF13460">
    <property type="entry name" value="NAD_binding_10"/>
    <property type="match status" value="1"/>
</dbReference>
<organism evidence="2 3">
    <name type="scientific">Streptomyces rectiviolaceus</name>
    <dbReference type="NCBI Taxonomy" id="332591"/>
    <lineage>
        <taxon>Bacteria</taxon>
        <taxon>Bacillati</taxon>
        <taxon>Actinomycetota</taxon>
        <taxon>Actinomycetes</taxon>
        <taxon>Kitasatosporales</taxon>
        <taxon>Streptomycetaceae</taxon>
        <taxon>Streptomyces</taxon>
    </lineage>
</organism>
<comment type="caution">
    <text evidence="2">The sequence shown here is derived from an EMBL/GenBank/DDBJ whole genome shotgun (WGS) entry which is preliminary data.</text>
</comment>
<evidence type="ECO:0000259" key="1">
    <source>
        <dbReference type="Pfam" id="PF13460"/>
    </source>
</evidence>
<feature type="domain" description="NAD(P)-binding" evidence="1">
    <location>
        <begin position="7"/>
        <end position="118"/>
    </location>
</feature>